<dbReference type="GO" id="GO:0005886">
    <property type="term" value="C:plasma membrane"/>
    <property type="evidence" value="ECO:0007669"/>
    <property type="project" value="TreeGrafter"/>
</dbReference>
<organism evidence="3 4">
    <name type="scientific">SAR86 cluster bacterium</name>
    <dbReference type="NCBI Taxonomy" id="2030880"/>
    <lineage>
        <taxon>Bacteria</taxon>
        <taxon>Pseudomonadati</taxon>
        <taxon>Pseudomonadota</taxon>
        <taxon>Gammaproteobacteria</taxon>
        <taxon>SAR86 cluster</taxon>
    </lineage>
</organism>
<dbReference type="InterPro" id="IPR036259">
    <property type="entry name" value="MFS_trans_sf"/>
</dbReference>
<dbReference type="GO" id="GO:0015293">
    <property type="term" value="F:symporter activity"/>
    <property type="evidence" value="ECO:0007669"/>
    <property type="project" value="InterPro"/>
</dbReference>
<feature type="transmembrane region" description="Helical" evidence="2">
    <location>
        <begin position="38"/>
        <end position="60"/>
    </location>
</feature>
<sequence length="480" mass="52359">MSDQKLSLPAMIAYGFGQISEAVKNQGFNTFLLFYYNQVLQVSATGTGIALAIALVFDAFTDPIAGSLSDKFRSRWGRRHPFILFAAIPLAITFFLLFNPPEGLSELGNVLWLVTFAVLVRAAMTFYHIPHLALGAELATDYHQRSTLYSFNTLFGATGGAIFLPLSYLLFFPTTAEFNPALLNKAAYTPWALFSGGIMIFAIVVCCLGTARQIPRLRALAVAPAAHRFSLTQLLTEVRQALGNASFRAIFFGMMLSTFILAVEGVLNPFMGFHFWGMTTEQLKFIPLGSLVGLMASMVIIPAATRRFDKKNTLIGSALLVILNINLPIILSLSDVSWFPAPGSSPLLYLLILSAVITSALGVTLYATLNSMFADITDEHELEVGERREGVIFAARAFAVKATASMGLILGGILLDVIAFPRGAMMGQVDADIIWQLGFLAGPATSVFTFFGMFFYMGYRIDKARHEAITLALIESNRGE</sequence>
<dbReference type="PANTHER" id="PTHR11328">
    <property type="entry name" value="MAJOR FACILITATOR SUPERFAMILY DOMAIN-CONTAINING PROTEIN"/>
    <property type="match status" value="1"/>
</dbReference>
<feature type="transmembrane region" description="Helical" evidence="2">
    <location>
        <begin position="283"/>
        <end position="301"/>
    </location>
</feature>
<proteinExistence type="inferred from homology"/>
<evidence type="ECO:0000256" key="1">
    <source>
        <dbReference type="ARBA" id="ARBA00009617"/>
    </source>
</evidence>
<gene>
    <name evidence="3" type="ORF">HQ497_02015</name>
</gene>
<dbReference type="AlphaFoldDB" id="A0A972VTS0"/>
<evidence type="ECO:0000313" key="3">
    <source>
        <dbReference type="EMBL" id="NQV64115.1"/>
    </source>
</evidence>
<keyword evidence="2" id="KW-0472">Membrane</keyword>
<dbReference type="InterPro" id="IPR039672">
    <property type="entry name" value="MFS_2"/>
</dbReference>
<feature type="transmembrane region" description="Helical" evidence="2">
    <location>
        <begin position="346"/>
        <end position="369"/>
    </location>
</feature>
<protein>
    <submittedName>
        <fullName evidence="3">MFS transporter</fullName>
    </submittedName>
</protein>
<dbReference type="PANTHER" id="PTHR11328:SF24">
    <property type="entry name" value="MAJOR FACILITATOR SUPERFAMILY (MFS) PROFILE DOMAIN-CONTAINING PROTEIN"/>
    <property type="match status" value="1"/>
</dbReference>
<comment type="similarity">
    <text evidence="1">Belongs to the sodium:galactoside symporter (TC 2.A.2) family.</text>
</comment>
<feature type="transmembrane region" description="Helical" evidence="2">
    <location>
        <begin position="433"/>
        <end position="456"/>
    </location>
</feature>
<comment type="caution">
    <text evidence="3">The sequence shown here is derived from an EMBL/GenBank/DDBJ whole genome shotgun (WGS) entry which is preliminary data.</text>
</comment>
<feature type="transmembrane region" description="Helical" evidence="2">
    <location>
        <begin position="390"/>
        <end position="413"/>
    </location>
</feature>
<evidence type="ECO:0000256" key="2">
    <source>
        <dbReference type="SAM" id="Phobius"/>
    </source>
</evidence>
<feature type="transmembrane region" description="Helical" evidence="2">
    <location>
        <begin position="249"/>
        <end position="271"/>
    </location>
</feature>
<feature type="transmembrane region" description="Helical" evidence="2">
    <location>
        <begin position="191"/>
        <end position="211"/>
    </location>
</feature>
<dbReference type="Gene3D" id="1.20.1250.20">
    <property type="entry name" value="MFS general substrate transporter like domains"/>
    <property type="match status" value="1"/>
</dbReference>
<feature type="transmembrane region" description="Helical" evidence="2">
    <location>
        <begin position="313"/>
        <end position="334"/>
    </location>
</feature>
<reference evidence="3" key="1">
    <citation type="submission" date="2020-05" db="EMBL/GenBank/DDBJ databases">
        <title>Sulfur intermediates as new biogeochemical hubs in an aquatic model microbial ecosystem.</title>
        <authorList>
            <person name="Vigneron A."/>
        </authorList>
    </citation>
    <scope>NUCLEOTIDE SEQUENCE</scope>
    <source>
        <strain evidence="3">Bin.250</strain>
    </source>
</reference>
<dbReference type="EMBL" id="JABMOJ010000068">
    <property type="protein sequence ID" value="NQV64115.1"/>
    <property type="molecule type" value="Genomic_DNA"/>
</dbReference>
<feature type="transmembrane region" description="Helical" evidence="2">
    <location>
        <begin position="110"/>
        <end position="129"/>
    </location>
</feature>
<evidence type="ECO:0000313" key="4">
    <source>
        <dbReference type="Proteomes" id="UP000754644"/>
    </source>
</evidence>
<accession>A0A972VTS0</accession>
<keyword evidence="2" id="KW-0812">Transmembrane</keyword>
<feature type="transmembrane region" description="Helical" evidence="2">
    <location>
        <begin position="149"/>
        <end position="171"/>
    </location>
</feature>
<name>A0A972VTS0_9GAMM</name>
<dbReference type="Proteomes" id="UP000754644">
    <property type="component" value="Unassembled WGS sequence"/>
</dbReference>
<dbReference type="Pfam" id="PF13347">
    <property type="entry name" value="MFS_2"/>
    <property type="match status" value="1"/>
</dbReference>
<dbReference type="GO" id="GO:0008643">
    <property type="term" value="P:carbohydrate transport"/>
    <property type="evidence" value="ECO:0007669"/>
    <property type="project" value="InterPro"/>
</dbReference>
<feature type="transmembrane region" description="Helical" evidence="2">
    <location>
        <begin position="81"/>
        <end position="98"/>
    </location>
</feature>
<dbReference type="SUPFAM" id="SSF103473">
    <property type="entry name" value="MFS general substrate transporter"/>
    <property type="match status" value="1"/>
</dbReference>
<keyword evidence="2" id="KW-1133">Transmembrane helix</keyword>